<dbReference type="PRINTS" id="PR00038">
    <property type="entry name" value="HTHLUXR"/>
</dbReference>
<reference evidence="5 6" key="1">
    <citation type="submission" date="2019-03" db="EMBL/GenBank/DDBJ databases">
        <title>Draft genome sequences of novel Actinobacteria.</title>
        <authorList>
            <person name="Sahin N."/>
            <person name="Ay H."/>
            <person name="Saygin H."/>
        </authorList>
    </citation>
    <scope>NUCLEOTIDE SEQUENCE [LARGE SCALE GENOMIC DNA]</scope>
    <source>
        <strain evidence="5 6">KC712</strain>
    </source>
</reference>
<proteinExistence type="predicted"/>
<dbReference type="SMART" id="SM00421">
    <property type="entry name" value="HTH_LUXR"/>
    <property type="match status" value="1"/>
</dbReference>
<protein>
    <submittedName>
        <fullName evidence="5">LuxR family transcriptional regulator</fullName>
    </submittedName>
</protein>
<sequence>MVAGMAALVREDYARGLPLLAEFVAGARRAVPDLPADARRAVPDLPAGTGRAVPDLLAATHRRRPDDEALTMAWGAFCAMIIGAGGRHAAALDRLEAAARGPLRHASGLVSAGADQVEAAVRLGEPERAAEPLRRLEAWAHAGGQRWAQAVSARCLVTDDEAHYLRALDAHDGAGRPFEQARTQLLYGEWLRRAKRRSDARVPLRSALAVFERLHATPWAERARTELHATGETLTRAEPTAATPVERLTSQELQVVRLAADGDTSREIAAQLFLSPRTVEHHLYRAFRKLGIRSRRELSHIDLS</sequence>
<evidence type="ECO:0000256" key="2">
    <source>
        <dbReference type="ARBA" id="ARBA00023125"/>
    </source>
</evidence>
<dbReference type="InterPro" id="IPR016032">
    <property type="entry name" value="Sig_transdc_resp-reg_C-effctor"/>
</dbReference>
<keyword evidence="1" id="KW-0805">Transcription regulation</keyword>
<dbReference type="Gene3D" id="1.10.10.10">
    <property type="entry name" value="Winged helix-like DNA-binding domain superfamily/Winged helix DNA-binding domain"/>
    <property type="match status" value="1"/>
</dbReference>
<comment type="caution">
    <text evidence="5">The sequence shown here is derived from an EMBL/GenBank/DDBJ whole genome shotgun (WGS) entry which is preliminary data.</text>
</comment>
<feature type="domain" description="HTH luxR-type" evidence="4">
    <location>
        <begin position="241"/>
        <end position="304"/>
    </location>
</feature>
<dbReference type="SUPFAM" id="SSF46894">
    <property type="entry name" value="C-terminal effector domain of the bipartite response regulators"/>
    <property type="match status" value="1"/>
</dbReference>
<organism evidence="5 6">
    <name type="scientific">Nonomuraea diastatica</name>
    <dbReference type="NCBI Taxonomy" id="1848329"/>
    <lineage>
        <taxon>Bacteria</taxon>
        <taxon>Bacillati</taxon>
        <taxon>Actinomycetota</taxon>
        <taxon>Actinomycetes</taxon>
        <taxon>Streptosporangiales</taxon>
        <taxon>Streptosporangiaceae</taxon>
        <taxon>Nonomuraea</taxon>
    </lineage>
</organism>
<dbReference type="PROSITE" id="PS50043">
    <property type="entry name" value="HTH_LUXR_2"/>
    <property type="match status" value="1"/>
</dbReference>
<gene>
    <name evidence="5" type="ORF">E1294_24840</name>
</gene>
<evidence type="ECO:0000313" key="5">
    <source>
        <dbReference type="EMBL" id="TDD18302.1"/>
    </source>
</evidence>
<dbReference type="InterPro" id="IPR000792">
    <property type="entry name" value="Tscrpt_reg_LuxR_C"/>
</dbReference>
<accession>A0A4R4WH91</accession>
<dbReference type="GO" id="GO:0003677">
    <property type="term" value="F:DNA binding"/>
    <property type="evidence" value="ECO:0007669"/>
    <property type="project" value="UniProtKB-KW"/>
</dbReference>
<evidence type="ECO:0000313" key="6">
    <source>
        <dbReference type="Proteomes" id="UP000294543"/>
    </source>
</evidence>
<keyword evidence="3" id="KW-0804">Transcription</keyword>
<dbReference type="AlphaFoldDB" id="A0A4R4WH91"/>
<name>A0A4R4WH91_9ACTN</name>
<dbReference type="Proteomes" id="UP000294543">
    <property type="component" value="Unassembled WGS sequence"/>
</dbReference>
<keyword evidence="2" id="KW-0238">DNA-binding</keyword>
<evidence type="ECO:0000259" key="4">
    <source>
        <dbReference type="PROSITE" id="PS50043"/>
    </source>
</evidence>
<dbReference type="PROSITE" id="PS00622">
    <property type="entry name" value="HTH_LUXR_1"/>
    <property type="match status" value="1"/>
</dbReference>
<keyword evidence="6" id="KW-1185">Reference proteome</keyword>
<dbReference type="InterPro" id="IPR036388">
    <property type="entry name" value="WH-like_DNA-bd_sf"/>
</dbReference>
<dbReference type="OrthoDB" id="483at2"/>
<dbReference type="EMBL" id="SMKP01000073">
    <property type="protein sequence ID" value="TDD18302.1"/>
    <property type="molecule type" value="Genomic_DNA"/>
</dbReference>
<dbReference type="PANTHER" id="PTHR44688">
    <property type="entry name" value="DNA-BINDING TRANSCRIPTIONAL ACTIVATOR DEVR_DOSR"/>
    <property type="match status" value="1"/>
</dbReference>
<dbReference type="GO" id="GO:0006355">
    <property type="term" value="P:regulation of DNA-templated transcription"/>
    <property type="evidence" value="ECO:0007669"/>
    <property type="project" value="InterPro"/>
</dbReference>
<evidence type="ECO:0000256" key="1">
    <source>
        <dbReference type="ARBA" id="ARBA00023015"/>
    </source>
</evidence>
<dbReference type="PANTHER" id="PTHR44688:SF16">
    <property type="entry name" value="DNA-BINDING TRANSCRIPTIONAL ACTIVATOR DEVR_DOSR"/>
    <property type="match status" value="1"/>
</dbReference>
<evidence type="ECO:0000256" key="3">
    <source>
        <dbReference type="ARBA" id="ARBA00023163"/>
    </source>
</evidence>
<dbReference type="CDD" id="cd06170">
    <property type="entry name" value="LuxR_C_like"/>
    <property type="match status" value="1"/>
</dbReference>
<dbReference type="Pfam" id="PF00196">
    <property type="entry name" value="GerE"/>
    <property type="match status" value="1"/>
</dbReference>